<dbReference type="EMBL" id="JASJQH010000649">
    <property type="protein sequence ID" value="KAK9763401.1"/>
    <property type="molecule type" value="Genomic_DNA"/>
</dbReference>
<dbReference type="Proteomes" id="UP001479436">
    <property type="component" value="Unassembled WGS sequence"/>
</dbReference>
<name>A0ABR2WPJ0_9FUNG</name>
<reference evidence="2 3" key="1">
    <citation type="submission" date="2023-04" db="EMBL/GenBank/DDBJ databases">
        <title>Genome of Basidiobolus ranarum AG-B5.</title>
        <authorList>
            <person name="Stajich J.E."/>
            <person name="Carter-House D."/>
            <person name="Gryganskyi A."/>
        </authorList>
    </citation>
    <scope>NUCLEOTIDE SEQUENCE [LARGE SCALE GENOMIC DNA]</scope>
    <source>
        <strain evidence="2 3">AG-B5</strain>
    </source>
</reference>
<comment type="caution">
    <text evidence="2">The sequence shown here is derived from an EMBL/GenBank/DDBJ whole genome shotgun (WGS) entry which is preliminary data.</text>
</comment>
<feature type="compositionally biased region" description="Polar residues" evidence="1">
    <location>
        <begin position="112"/>
        <end position="122"/>
    </location>
</feature>
<sequence length="131" mass="14884">MLKDYADCYVQNQGACKGHLKKAPKQGTNVEPKCWCCTYGCAVLCLLALKDLTPDEKNINNHVNDSADCTWKGYSKRTLKPSTFPCIGKLKGRQHFVIIHNEKYDVWDPSGGKQSSNQYSNSDFERFQEKD</sequence>
<gene>
    <name evidence="2" type="ORF">K7432_009945</name>
</gene>
<proteinExistence type="predicted"/>
<evidence type="ECO:0000313" key="2">
    <source>
        <dbReference type="EMBL" id="KAK9763401.1"/>
    </source>
</evidence>
<feature type="region of interest" description="Disordered" evidence="1">
    <location>
        <begin position="106"/>
        <end position="131"/>
    </location>
</feature>
<keyword evidence="3" id="KW-1185">Reference proteome</keyword>
<protein>
    <submittedName>
        <fullName evidence="2">Uncharacterized protein</fullName>
    </submittedName>
</protein>
<evidence type="ECO:0000256" key="1">
    <source>
        <dbReference type="SAM" id="MobiDB-lite"/>
    </source>
</evidence>
<organism evidence="2 3">
    <name type="scientific">Basidiobolus ranarum</name>
    <dbReference type="NCBI Taxonomy" id="34480"/>
    <lineage>
        <taxon>Eukaryota</taxon>
        <taxon>Fungi</taxon>
        <taxon>Fungi incertae sedis</taxon>
        <taxon>Zoopagomycota</taxon>
        <taxon>Entomophthoromycotina</taxon>
        <taxon>Basidiobolomycetes</taxon>
        <taxon>Basidiobolales</taxon>
        <taxon>Basidiobolaceae</taxon>
        <taxon>Basidiobolus</taxon>
    </lineage>
</organism>
<evidence type="ECO:0000313" key="3">
    <source>
        <dbReference type="Proteomes" id="UP001479436"/>
    </source>
</evidence>
<accession>A0ABR2WPJ0</accession>